<dbReference type="GO" id="GO:0005886">
    <property type="term" value="C:plasma membrane"/>
    <property type="evidence" value="ECO:0007669"/>
    <property type="project" value="UniProtKB-SubCell"/>
</dbReference>
<gene>
    <name evidence="14 18" type="primary">mrdA</name>
    <name evidence="18" type="ORF">ICHIAU1_06130</name>
</gene>
<evidence type="ECO:0000259" key="16">
    <source>
        <dbReference type="Pfam" id="PF00905"/>
    </source>
</evidence>
<evidence type="ECO:0000256" key="15">
    <source>
        <dbReference type="SAM" id="MobiDB-lite"/>
    </source>
</evidence>
<feature type="binding site" evidence="14">
    <location>
        <position position="369"/>
    </location>
    <ligand>
        <name>Zn(2+)</name>
        <dbReference type="ChEBI" id="CHEBI:29105"/>
    </ligand>
</feature>
<evidence type="ECO:0000256" key="8">
    <source>
        <dbReference type="ARBA" id="ARBA00022801"/>
    </source>
</evidence>
<evidence type="ECO:0000256" key="6">
    <source>
        <dbReference type="ARBA" id="ARBA00022670"/>
    </source>
</evidence>
<evidence type="ECO:0000313" key="19">
    <source>
        <dbReference type="Proteomes" id="UP000463961"/>
    </source>
</evidence>
<keyword evidence="7 14" id="KW-0812">Transmembrane</keyword>
<feature type="binding site" evidence="14">
    <location>
        <position position="382"/>
    </location>
    <ligand>
        <name>Zn(2+)</name>
        <dbReference type="ChEBI" id="CHEBI:29105"/>
    </ligand>
</feature>
<dbReference type="PANTHER" id="PTHR30627">
    <property type="entry name" value="PEPTIDOGLYCAN D,D-TRANSPEPTIDASE"/>
    <property type="match status" value="1"/>
</dbReference>
<name>A0A679I8A0_9RHOO</name>
<dbReference type="GO" id="GO:0006508">
    <property type="term" value="P:proteolysis"/>
    <property type="evidence" value="ECO:0007669"/>
    <property type="project" value="UniProtKB-KW"/>
</dbReference>
<dbReference type="InterPro" id="IPR017790">
    <property type="entry name" value="Penicillin-binding_protein_2"/>
</dbReference>
<dbReference type="InterPro" id="IPR012338">
    <property type="entry name" value="Beta-lactam/transpept-like"/>
</dbReference>
<dbReference type="HAMAP" id="MF_02081">
    <property type="entry name" value="MrdA_transpept"/>
    <property type="match status" value="1"/>
</dbReference>
<keyword evidence="4 14" id="KW-0997">Cell inner membrane</keyword>
<dbReference type="GO" id="GO:0071555">
    <property type="term" value="P:cell wall organization"/>
    <property type="evidence" value="ECO:0007669"/>
    <property type="project" value="UniProtKB-KW"/>
</dbReference>
<reference evidence="19" key="1">
    <citation type="submission" date="2020-01" db="EMBL/GenBank/DDBJ databases">
        <title>Phosphoaccumulans saitamaens gen. nov., sp. nov., a polyphosphate accumulating bacterium isolated from surface river water.</title>
        <authorList>
            <person name="Watanabe K."/>
            <person name="Suda W."/>
        </authorList>
    </citation>
    <scope>NUCLEOTIDE SEQUENCE [LARGE SCALE GENOMIC DNA]</scope>
    <source>
        <strain evidence="19">ICHIAU1</strain>
    </source>
</reference>
<evidence type="ECO:0000256" key="2">
    <source>
        <dbReference type="ARBA" id="ARBA00004236"/>
    </source>
</evidence>
<dbReference type="GO" id="GO:0008658">
    <property type="term" value="F:penicillin binding"/>
    <property type="evidence" value="ECO:0007669"/>
    <property type="project" value="InterPro"/>
</dbReference>
<dbReference type="PANTHER" id="PTHR30627:SF2">
    <property type="entry name" value="PEPTIDOGLYCAN D,D-TRANSPEPTIDASE MRDA"/>
    <property type="match status" value="1"/>
</dbReference>
<keyword evidence="14" id="KW-0479">Metal-binding</keyword>
<dbReference type="Gene3D" id="3.90.1310.10">
    <property type="entry name" value="Penicillin-binding protein 2a (Domain 2)"/>
    <property type="match status" value="1"/>
</dbReference>
<dbReference type="GO" id="GO:0009252">
    <property type="term" value="P:peptidoglycan biosynthetic process"/>
    <property type="evidence" value="ECO:0007669"/>
    <property type="project" value="UniProtKB-UniRule"/>
</dbReference>
<dbReference type="InterPro" id="IPR005311">
    <property type="entry name" value="PBP_dimer"/>
</dbReference>
<feature type="transmembrane region" description="Helical" evidence="14">
    <location>
        <begin position="20"/>
        <end position="40"/>
    </location>
</feature>
<feature type="binding site" evidence="14">
    <location>
        <position position="350"/>
    </location>
    <ligand>
        <name>Zn(2+)</name>
        <dbReference type="ChEBI" id="CHEBI:29105"/>
    </ligand>
</feature>
<keyword evidence="6 14" id="KW-0645">Protease</keyword>
<dbReference type="RefSeq" id="WP_162048747.1">
    <property type="nucleotide sequence ID" value="NZ_AP019011.1"/>
</dbReference>
<comment type="pathway">
    <text evidence="14">Cell wall biogenesis; peptidoglycan biosynthesis.</text>
</comment>
<sequence length="674" mass="73993">MAHFEDRDTSQKFQGRLSTASVVMLIAFFILVLRFFWLGVVQNGYYTTRAEDNRLTLVPVVPNRGLIFDRNGVLMATNTSAYTLEIVPGRAGPIDETIENLSKVVTIEGKDKRRFKQLLREAKTFESIPIRSRLTEEEVARFAAQRYRFPGVEVRARLFRSYPLGETAAHALGYMGRINNKDLERIDEEGQAANYRGTDHIGKSGLEQRYEFEMHGVSGFESVEVDAGGRGIRVLSRTPPVSGNNLNLTIDAKLQQVAETAFGKRRGALVAIDPANGEILALVSMPTYDPNLFVDGIRSDDWDTLNTDINKPLLNRAIYGTYPPGSTFKPFMALGALATGKRTPQQAISDPGYFNFGNHTFRDDKKGGHGMVNMYSSIVHSCDTYYYTLANDWGIDGIAGFMGQLGLGSKTGIDIDGESRGILPSQEWKQRRFKRPEQQKWYAGETISIGIGQGYNSYTMMQLAQATAILANNGVGYKPHLVRSITDARSGGVREIPLEKTHEVALKPEHVEVIKNAMIGVNKEGTGTKAFAGAKYVAAGKTGTAQVFSLNGGTYSHGGTKEFLRDHALFIAFAPADKPKIALAVIVENAGFGATSAAPITRQVFDYYLQGIVPKGPAPDEPGEPAPEQRDMANLVDHQDDDYDAQRALNAPTPGPFVRMPSTANPALPVRKKP</sequence>
<keyword evidence="12 14" id="KW-0472">Membrane</keyword>
<keyword evidence="9 14" id="KW-0133">Cell shape</keyword>
<dbReference type="GO" id="GO:0071972">
    <property type="term" value="F:peptidoglycan L,D-transpeptidase activity"/>
    <property type="evidence" value="ECO:0007669"/>
    <property type="project" value="TreeGrafter"/>
</dbReference>
<dbReference type="SUPFAM" id="SSF56601">
    <property type="entry name" value="beta-lactamase/transpeptidase-like"/>
    <property type="match status" value="1"/>
</dbReference>
<keyword evidence="5 14" id="KW-0121">Carboxypeptidase</keyword>
<evidence type="ECO:0000256" key="3">
    <source>
        <dbReference type="ARBA" id="ARBA00022475"/>
    </source>
</evidence>
<dbReference type="GO" id="GO:0009002">
    <property type="term" value="F:serine-type D-Ala-D-Ala carboxypeptidase activity"/>
    <property type="evidence" value="ECO:0007669"/>
    <property type="project" value="UniProtKB-UniRule"/>
</dbReference>
<keyword evidence="11 14" id="KW-1133">Transmembrane helix</keyword>
<evidence type="ECO:0000256" key="5">
    <source>
        <dbReference type="ARBA" id="ARBA00022645"/>
    </source>
</evidence>
<dbReference type="InterPro" id="IPR050515">
    <property type="entry name" value="Beta-lactam/transpept"/>
</dbReference>
<dbReference type="Gene3D" id="3.30.1390.30">
    <property type="entry name" value="Penicillin-binding protein 2a, domain 3"/>
    <property type="match status" value="1"/>
</dbReference>
<proteinExistence type="inferred from homology"/>
<evidence type="ECO:0000256" key="1">
    <source>
        <dbReference type="ARBA" id="ARBA00004167"/>
    </source>
</evidence>
<evidence type="ECO:0000259" key="17">
    <source>
        <dbReference type="Pfam" id="PF03717"/>
    </source>
</evidence>
<comment type="function">
    <text evidence="14">Catalyzes cross-linking of the peptidoglycan cell wall.</text>
</comment>
<dbReference type="AlphaFoldDB" id="A0A679I8A0"/>
<evidence type="ECO:0000256" key="7">
    <source>
        <dbReference type="ARBA" id="ARBA00022692"/>
    </source>
</evidence>
<keyword evidence="3 14" id="KW-1003">Cell membrane</keyword>
<feature type="active site" description="Acyl-ester intermediate" evidence="14">
    <location>
        <position position="326"/>
    </location>
</feature>
<keyword evidence="19" id="KW-1185">Reference proteome</keyword>
<dbReference type="OrthoDB" id="9789078at2"/>
<keyword evidence="14" id="KW-0862">Zinc</keyword>
<feature type="domain" description="Penicillin-binding protein transpeptidase" evidence="16">
    <location>
        <begin position="267"/>
        <end position="605"/>
    </location>
</feature>
<evidence type="ECO:0000256" key="10">
    <source>
        <dbReference type="ARBA" id="ARBA00022984"/>
    </source>
</evidence>
<evidence type="ECO:0000313" key="18">
    <source>
        <dbReference type="EMBL" id="BBU68330.1"/>
    </source>
</evidence>
<dbReference type="EMBL" id="AP022345">
    <property type="protein sequence ID" value="BBU68330.1"/>
    <property type="molecule type" value="Genomic_DNA"/>
</dbReference>
<dbReference type="Proteomes" id="UP000463961">
    <property type="component" value="Chromosome"/>
</dbReference>
<dbReference type="Pfam" id="PF00905">
    <property type="entry name" value="Transpeptidase"/>
    <property type="match status" value="1"/>
</dbReference>
<dbReference type="NCBIfam" id="TIGR03423">
    <property type="entry name" value="pbp2_mrdA"/>
    <property type="match status" value="1"/>
</dbReference>
<comment type="subcellular location">
    <subcellularLocation>
        <location evidence="14">Cell inner membrane</location>
        <topology evidence="14">Single-pass membrane protein</topology>
    </subcellularLocation>
    <subcellularLocation>
        <location evidence="2">Cell membrane</location>
    </subcellularLocation>
    <subcellularLocation>
        <location evidence="1">Membrane</location>
        <topology evidence="1">Single-pass membrane protein</topology>
    </subcellularLocation>
</comment>
<accession>A0A679I8A0</accession>
<dbReference type="Gene3D" id="3.40.710.10">
    <property type="entry name" value="DD-peptidase/beta-lactamase superfamily"/>
    <property type="match status" value="1"/>
</dbReference>
<feature type="domain" description="Penicillin-binding protein dimerisation" evidence="17">
    <location>
        <begin position="60"/>
        <end position="234"/>
    </location>
</feature>
<keyword evidence="13 14" id="KW-0961">Cell wall biogenesis/degradation</keyword>
<keyword evidence="10 14" id="KW-0573">Peptidoglycan synthesis</keyword>
<dbReference type="SUPFAM" id="SSF56519">
    <property type="entry name" value="Penicillin binding protein dimerisation domain"/>
    <property type="match status" value="1"/>
</dbReference>
<protein>
    <recommendedName>
        <fullName evidence="14">Peptidoglycan D,D-transpeptidase MrdA</fullName>
        <ecNumber evidence="14">3.4.16.4</ecNumber>
    </recommendedName>
    <alternativeName>
        <fullName evidence="14">Penicillin-binding protein 2</fullName>
        <shortName evidence="14">PBP-2</shortName>
    </alternativeName>
</protein>
<dbReference type="InterPro" id="IPR036138">
    <property type="entry name" value="PBP_dimer_sf"/>
</dbReference>
<dbReference type="InterPro" id="IPR001460">
    <property type="entry name" value="PCN-bd_Tpept"/>
</dbReference>
<evidence type="ECO:0000256" key="4">
    <source>
        <dbReference type="ARBA" id="ARBA00022519"/>
    </source>
</evidence>
<evidence type="ECO:0000256" key="12">
    <source>
        <dbReference type="ARBA" id="ARBA00023136"/>
    </source>
</evidence>
<evidence type="ECO:0000256" key="14">
    <source>
        <dbReference type="HAMAP-Rule" id="MF_02081"/>
    </source>
</evidence>
<comment type="similarity">
    <text evidence="14">Belongs to the transpeptidase family. MrdA subfamily.</text>
</comment>
<feature type="binding site" evidence="14">
    <location>
        <position position="363"/>
    </location>
    <ligand>
        <name>Zn(2+)</name>
        <dbReference type="ChEBI" id="CHEBI:29105"/>
    </ligand>
</feature>
<dbReference type="UniPathway" id="UPA00219"/>
<organism evidence="18 19">
    <name type="scientific">Fluviibacter phosphoraccumulans</name>
    <dbReference type="NCBI Taxonomy" id="1751046"/>
    <lineage>
        <taxon>Bacteria</taxon>
        <taxon>Pseudomonadati</taxon>
        <taxon>Pseudomonadota</taxon>
        <taxon>Betaproteobacteria</taxon>
        <taxon>Rhodocyclales</taxon>
        <taxon>Fluviibacteraceae</taxon>
        <taxon>Fluviibacter</taxon>
    </lineage>
</organism>
<dbReference type="GO" id="GO:0008270">
    <property type="term" value="F:zinc ion binding"/>
    <property type="evidence" value="ECO:0007669"/>
    <property type="project" value="UniProtKB-UniRule"/>
</dbReference>
<keyword evidence="8 14" id="KW-0378">Hydrolase</keyword>
<comment type="cofactor">
    <cofactor evidence="14">
        <name>Zn(2+)</name>
        <dbReference type="ChEBI" id="CHEBI:29105"/>
    </cofactor>
    <text evidence="14">Binds one Zn(2+) ion per subunit.</text>
</comment>
<dbReference type="EC" id="3.4.16.4" evidence="14"/>
<comment type="catalytic activity">
    <reaction evidence="14">
        <text>Preferential cleavage: (Ac)2-L-Lys-D-Ala-|-D-Ala. Also transpeptidation of peptidyl-alanyl moieties that are N-acyl substituents of D-alanine.</text>
        <dbReference type="EC" id="3.4.16.4"/>
    </reaction>
</comment>
<evidence type="ECO:0000256" key="9">
    <source>
        <dbReference type="ARBA" id="ARBA00022960"/>
    </source>
</evidence>
<dbReference type="GO" id="GO:0008360">
    <property type="term" value="P:regulation of cell shape"/>
    <property type="evidence" value="ECO:0007669"/>
    <property type="project" value="UniProtKB-KW"/>
</dbReference>
<feature type="region of interest" description="Disordered" evidence="15">
    <location>
        <begin position="615"/>
        <end position="674"/>
    </location>
</feature>
<evidence type="ECO:0000256" key="13">
    <source>
        <dbReference type="ARBA" id="ARBA00023316"/>
    </source>
</evidence>
<dbReference type="Pfam" id="PF03717">
    <property type="entry name" value="PBP_dimer"/>
    <property type="match status" value="1"/>
</dbReference>
<evidence type="ECO:0000256" key="11">
    <source>
        <dbReference type="ARBA" id="ARBA00022989"/>
    </source>
</evidence>
<dbReference type="FunFam" id="3.40.710.10:FF:000024">
    <property type="entry name" value="Penicillin-binding protein 2"/>
    <property type="match status" value="1"/>
</dbReference>